<evidence type="ECO:0000313" key="1">
    <source>
        <dbReference type="EMBL" id="CAB4682690.1"/>
    </source>
</evidence>
<gene>
    <name evidence="1" type="ORF">UFOPK2399_00054</name>
</gene>
<accession>A0A6J6N7V9</accession>
<proteinExistence type="predicted"/>
<sequence length="206" mass="20971">MRRLLTIGLVSALAAAFAVSAAGTTRDTTTCWAKDGGKLFQIVCPAPIKLAMTAATQAARPAGTRATANALGATGTAGAFRITINSVSLDAAATIQAASSRNAAPPAGMTDVMINVTITYTGFETGAAQAVSAALRAVGQSRNVGYSSVRNSCGPVLPNDVGPSGDLSTNQSATGNLCYQVSTVDIPTLMLYWDAGATKAPWWSLR</sequence>
<dbReference type="EMBL" id="CAEZXP010000001">
    <property type="protein sequence ID" value="CAB4682690.1"/>
    <property type="molecule type" value="Genomic_DNA"/>
</dbReference>
<organism evidence="1">
    <name type="scientific">freshwater metagenome</name>
    <dbReference type="NCBI Taxonomy" id="449393"/>
    <lineage>
        <taxon>unclassified sequences</taxon>
        <taxon>metagenomes</taxon>
        <taxon>ecological metagenomes</taxon>
    </lineage>
</organism>
<name>A0A6J6N7V9_9ZZZZ</name>
<protein>
    <submittedName>
        <fullName evidence="1">Unannotated protein</fullName>
    </submittedName>
</protein>
<reference evidence="1" key="1">
    <citation type="submission" date="2020-05" db="EMBL/GenBank/DDBJ databases">
        <authorList>
            <person name="Chiriac C."/>
            <person name="Salcher M."/>
            <person name="Ghai R."/>
            <person name="Kavagutti S V."/>
        </authorList>
    </citation>
    <scope>NUCLEOTIDE SEQUENCE</scope>
</reference>
<dbReference type="AlphaFoldDB" id="A0A6J6N7V9"/>